<evidence type="ECO:0000313" key="3">
    <source>
        <dbReference type="Proteomes" id="UP000275256"/>
    </source>
</evidence>
<organism evidence="2 3">
    <name type="scientific">Tessaracoccus antarcticus</name>
    <dbReference type="NCBI Taxonomy" id="2479848"/>
    <lineage>
        <taxon>Bacteria</taxon>
        <taxon>Bacillati</taxon>
        <taxon>Actinomycetota</taxon>
        <taxon>Actinomycetes</taxon>
        <taxon>Propionibacteriales</taxon>
        <taxon>Propionibacteriaceae</taxon>
        <taxon>Tessaracoccus</taxon>
    </lineage>
</organism>
<feature type="chain" id="PRO_5017985472" description="Lipoprotein" evidence="1">
    <location>
        <begin position="25"/>
        <end position="163"/>
    </location>
</feature>
<dbReference type="AlphaFoldDB" id="A0A3M0GAZ2"/>
<protein>
    <recommendedName>
        <fullName evidence="4">Lipoprotein</fullName>
    </recommendedName>
</protein>
<keyword evidence="1" id="KW-0732">Signal</keyword>
<evidence type="ECO:0000256" key="1">
    <source>
        <dbReference type="SAM" id="SignalP"/>
    </source>
</evidence>
<evidence type="ECO:0000313" key="2">
    <source>
        <dbReference type="EMBL" id="RMB62185.1"/>
    </source>
</evidence>
<dbReference type="Proteomes" id="UP000275256">
    <property type="component" value="Unassembled WGS sequence"/>
</dbReference>
<accession>A0A3M0GAZ2</accession>
<dbReference type="RefSeq" id="WP_121900735.1">
    <property type="nucleotide sequence ID" value="NZ_REFW01000001.1"/>
</dbReference>
<dbReference type="PROSITE" id="PS51257">
    <property type="entry name" value="PROKAR_LIPOPROTEIN"/>
    <property type="match status" value="1"/>
</dbReference>
<dbReference type="EMBL" id="REFW01000001">
    <property type="protein sequence ID" value="RMB62185.1"/>
    <property type="molecule type" value="Genomic_DNA"/>
</dbReference>
<comment type="caution">
    <text evidence="2">The sequence shown here is derived from an EMBL/GenBank/DDBJ whole genome shotgun (WGS) entry which is preliminary data.</text>
</comment>
<evidence type="ECO:0008006" key="4">
    <source>
        <dbReference type="Google" id="ProtNLM"/>
    </source>
</evidence>
<keyword evidence="3" id="KW-1185">Reference proteome</keyword>
<proteinExistence type="predicted"/>
<gene>
    <name evidence="2" type="ORF">EAX62_06365</name>
</gene>
<feature type="signal peptide" evidence="1">
    <location>
        <begin position="1"/>
        <end position="24"/>
    </location>
</feature>
<sequence>MKPARLAPLLVVALVGCSPSPTVAAQVGDTTITTARVADIVAACPAVGTTQVTDSLALQTLIHAEIFREVADITSIKLDDKELRSILLADENFGPFLTQEPDCTDLLLAQAASTVLGAKGEPAQLDAALAQVQVEVNPRYGTWSTEKLGIEGSGSLSTPVTQG</sequence>
<dbReference type="OrthoDB" id="3732432at2"/>
<reference evidence="2 3" key="1">
    <citation type="submission" date="2018-10" db="EMBL/GenBank/DDBJ databases">
        <title>Tessaracoccus antarcticuss sp. nov., isolated from sediment.</title>
        <authorList>
            <person name="Zhou L.Y."/>
            <person name="Du Z.J."/>
        </authorList>
    </citation>
    <scope>NUCLEOTIDE SEQUENCE [LARGE SCALE GENOMIC DNA]</scope>
    <source>
        <strain evidence="2 3">JDX10</strain>
    </source>
</reference>
<name>A0A3M0GAZ2_9ACTN</name>